<evidence type="ECO:0000313" key="3">
    <source>
        <dbReference type="Proteomes" id="UP000664698"/>
    </source>
</evidence>
<sequence>MQRSGTLGIRQTQSIASGAGNMVTAEEKMLEDGAVTPNGPMVRGDPPSGEAGTDHAM</sequence>
<dbReference type="EMBL" id="JAFKCW010000001">
    <property type="protein sequence ID" value="MBN7800151.1"/>
    <property type="molecule type" value="Genomic_DNA"/>
</dbReference>
<evidence type="ECO:0000256" key="1">
    <source>
        <dbReference type="SAM" id="MobiDB-lite"/>
    </source>
</evidence>
<feature type="region of interest" description="Disordered" evidence="1">
    <location>
        <begin position="1"/>
        <end position="57"/>
    </location>
</feature>
<dbReference type="Proteomes" id="UP000664698">
    <property type="component" value="Unassembled WGS sequence"/>
</dbReference>
<reference evidence="2 3" key="1">
    <citation type="submission" date="2021-03" db="EMBL/GenBank/DDBJ databases">
        <title>novel species isolated from a fishpond in China.</title>
        <authorList>
            <person name="Lu H."/>
            <person name="Cai Z."/>
        </authorList>
    </citation>
    <scope>NUCLEOTIDE SEQUENCE [LARGE SCALE GENOMIC DNA]</scope>
    <source>
        <strain evidence="2 3">JCM 31546</strain>
    </source>
</reference>
<name>A0ABS3BPG6_9BACT</name>
<gene>
    <name evidence="2" type="ORF">J0A67_04720</name>
</gene>
<feature type="compositionally biased region" description="Polar residues" evidence="1">
    <location>
        <begin position="1"/>
        <end position="16"/>
    </location>
</feature>
<dbReference type="RefSeq" id="WP_206568110.1">
    <property type="nucleotide sequence ID" value="NZ_JAFKCW010000001.1"/>
</dbReference>
<comment type="caution">
    <text evidence="2">The sequence shown here is derived from an EMBL/GenBank/DDBJ whole genome shotgun (WGS) entry which is preliminary data.</text>
</comment>
<keyword evidence="3" id="KW-1185">Reference proteome</keyword>
<organism evidence="2 3">
    <name type="scientific">Algoriphagus aestuariicola</name>
    <dbReference type="NCBI Taxonomy" id="1852016"/>
    <lineage>
        <taxon>Bacteria</taxon>
        <taxon>Pseudomonadati</taxon>
        <taxon>Bacteroidota</taxon>
        <taxon>Cytophagia</taxon>
        <taxon>Cytophagales</taxon>
        <taxon>Cyclobacteriaceae</taxon>
        <taxon>Algoriphagus</taxon>
    </lineage>
</organism>
<evidence type="ECO:0000313" key="2">
    <source>
        <dbReference type="EMBL" id="MBN7800151.1"/>
    </source>
</evidence>
<proteinExistence type="predicted"/>
<accession>A0ABS3BPG6</accession>
<protein>
    <submittedName>
        <fullName evidence="2">Uncharacterized protein</fullName>
    </submittedName>
</protein>